<name>A0ABZ2MGK4_9MICO</name>
<dbReference type="Pfam" id="PF10604">
    <property type="entry name" value="Polyketide_cyc2"/>
    <property type="match status" value="1"/>
</dbReference>
<gene>
    <name evidence="1" type="ORF">V1351_14770</name>
</gene>
<dbReference type="SUPFAM" id="SSF55961">
    <property type="entry name" value="Bet v1-like"/>
    <property type="match status" value="1"/>
</dbReference>
<dbReference type="Proteomes" id="UP001382727">
    <property type="component" value="Chromosome"/>
</dbReference>
<dbReference type="EMBL" id="CP144913">
    <property type="protein sequence ID" value="WXB76186.1"/>
    <property type="molecule type" value="Genomic_DNA"/>
</dbReference>
<dbReference type="RefSeq" id="WP_338748953.1">
    <property type="nucleotide sequence ID" value="NZ_CP144913.1"/>
</dbReference>
<evidence type="ECO:0000313" key="1">
    <source>
        <dbReference type="EMBL" id="WXB76186.1"/>
    </source>
</evidence>
<dbReference type="InterPro" id="IPR023393">
    <property type="entry name" value="START-like_dom_sf"/>
</dbReference>
<proteinExistence type="predicted"/>
<evidence type="ECO:0000313" key="2">
    <source>
        <dbReference type="Proteomes" id="UP001382727"/>
    </source>
</evidence>
<dbReference type="InterPro" id="IPR019587">
    <property type="entry name" value="Polyketide_cyclase/dehydratase"/>
</dbReference>
<organism evidence="1 2">
    <name type="scientific">Janibacter alittae</name>
    <dbReference type="NCBI Taxonomy" id="3115209"/>
    <lineage>
        <taxon>Bacteria</taxon>
        <taxon>Bacillati</taxon>
        <taxon>Actinomycetota</taxon>
        <taxon>Actinomycetes</taxon>
        <taxon>Micrococcales</taxon>
        <taxon>Intrasporangiaceae</taxon>
        <taxon>Janibacter</taxon>
    </lineage>
</organism>
<accession>A0ABZ2MGK4</accession>
<dbReference type="Gene3D" id="3.30.530.20">
    <property type="match status" value="1"/>
</dbReference>
<sequence>MTRQKSVSDSVVIDVDPQTAYAAVSDITQMGRWSPENLGGTLDGGAEGPATGSVTVGTSFIGRNRRGRAQWVTGCTVTAADPGERFAFRVHRIGIGAPRITGKIATWDYRFEAVDGGTRVTETWTDDRPWPDVVATVFDTVATGGRTFAQFQKGNIRRTLDRLRSELEDGRRTDDSRG</sequence>
<reference evidence="1 2" key="1">
    <citation type="submission" date="2024-02" db="EMBL/GenBank/DDBJ databases">
        <title>Janibacter sp. nov., isolated from gut of marine sandworm.</title>
        <authorList>
            <person name="Kim B."/>
            <person name="Jun M.O."/>
            <person name="Shin N.-R."/>
        </authorList>
    </citation>
    <scope>NUCLEOTIDE SEQUENCE [LARGE SCALE GENOMIC DNA]</scope>
    <source>
        <strain evidence="1 2">A1S7</strain>
    </source>
</reference>
<dbReference type="CDD" id="cd07812">
    <property type="entry name" value="SRPBCC"/>
    <property type="match status" value="1"/>
</dbReference>
<keyword evidence="2" id="KW-1185">Reference proteome</keyword>
<protein>
    <submittedName>
        <fullName evidence="1">SRPBCC family protein</fullName>
    </submittedName>
</protein>